<name>A0AAP0GFA5_9ASPA</name>
<evidence type="ECO:0000313" key="2">
    <source>
        <dbReference type="EMBL" id="KAK8956958.1"/>
    </source>
</evidence>
<dbReference type="EMBL" id="JBBWWQ010000001">
    <property type="protein sequence ID" value="KAK8956958.1"/>
    <property type="molecule type" value="Genomic_DNA"/>
</dbReference>
<feature type="region of interest" description="Disordered" evidence="1">
    <location>
        <begin position="20"/>
        <end position="40"/>
    </location>
</feature>
<gene>
    <name evidence="2" type="ORF">KSP39_PZI001282</name>
</gene>
<feature type="compositionally biased region" description="Polar residues" evidence="1">
    <location>
        <begin position="76"/>
        <end position="86"/>
    </location>
</feature>
<reference evidence="2 3" key="1">
    <citation type="journal article" date="2022" name="Nat. Plants">
        <title>Genomes of leafy and leafless Platanthera orchids illuminate the evolution of mycoheterotrophy.</title>
        <authorList>
            <person name="Li M.H."/>
            <person name="Liu K.W."/>
            <person name="Li Z."/>
            <person name="Lu H.C."/>
            <person name="Ye Q.L."/>
            <person name="Zhang D."/>
            <person name="Wang J.Y."/>
            <person name="Li Y.F."/>
            <person name="Zhong Z.M."/>
            <person name="Liu X."/>
            <person name="Yu X."/>
            <person name="Liu D.K."/>
            <person name="Tu X.D."/>
            <person name="Liu B."/>
            <person name="Hao Y."/>
            <person name="Liao X.Y."/>
            <person name="Jiang Y.T."/>
            <person name="Sun W.H."/>
            <person name="Chen J."/>
            <person name="Chen Y.Q."/>
            <person name="Ai Y."/>
            <person name="Zhai J.W."/>
            <person name="Wu S.S."/>
            <person name="Zhou Z."/>
            <person name="Hsiao Y.Y."/>
            <person name="Wu W.L."/>
            <person name="Chen Y.Y."/>
            <person name="Lin Y.F."/>
            <person name="Hsu J.L."/>
            <person name="Li C.Y."/>
            <person name="Wang Z.W."/>
            <person name="Zhao X."/>
            <person name="Zhong W.Y."/>
            <person name="Ma X.K."/>
            <person name="Ma L."/>
            <person name="Huang J."/>
            <person name="Chen G.Z."/>
            <person name="Huang M.Z."/>
            <person name="Huang L."/>
            <person name="Peng D.H."/>
            <person name="Luo Y.B."/>
            <person name="Zou S.Q."/>
            <person name="Chen S.P."/>
            <person name="Lan S."/>
            <person name="Tsai W.C."/>
            <person name="Van de Peer Y."/>
            <person name="Liu Z.J."/>
        </authorList>
    </citation>
    <scope>NUCLEOTIDE SEQUENCE [LARGE SCALE GENOMIC DNA]</scope>
    <source>
        <strain evidence="2">Lor287</strain>
    </source>
</reference>
<feature type="region of interest" description="Disordered" evidence="1">
    <location>
        <begin position="65"/>
        <end position="97"/>
    </location>
</feature>
<evidence type="ECO:0000313" key="3">
    <source>
        <dbReference type="Proteomes" id="UP001418222"/>
    </source>
</evidence>
<proteinExistence type="predicted"/>
<dbReference type="Proteomes" id="UP001418222">
    <property type="component" value="Unassembled WGS sequence"/>
</dbReference>
<keyword evidence="3" id="KW-1185">Reference proteome</keyword>
<sequence length="153" mass="16736">MNRATTIDCFRTRTTQSICRRRREQNSREQQRLETTSRSSSTLRETSVLVFLSLATETADPDLRLFGSAGDEQRENLQQPVPSSTMIGKADKTTGGEFPATDLERRGVSCDGIGSVPVQRLEDGTIRSVCWGGAGNTAVVQGAIDLEAKLLFP</sequence>
<accession>A0AAP0GFA5</accession>
<comment type="caution">
    <text evidence="2">The sequence shown here is derived from an EMBL/GenBank/DDBJ whole genome shotgun (WGS) entry which is preliminary data.</text>
</comment>
<evidence type="ECO:0000256" key="1">
    <source>
        <dbReference type="SAM" id="MobiDB-lite"/>
    </source>
</evidence>
<organism evidence="2 3">
    <name type="scientific">Platanthera zijinensis</name>
    <dbReference type="NCBI Taxonomy" id="2320716"/>
    <lineage>
        <taxon>Eukaryota</taxon>
        <taxon>Viridiplantae</taxon>
        <taxon>Streptophyta</taxon>
        <taxon>Embryophyta</taxon>
        <taxon>Tracheophyta</taxon>
        <taxon>Spermatophyta</taxon>
        <taxon>Magnoliopsida</taxon>
        <taxon>Liliopsida</taxon>
        <taxon>Asparagales</taxon>
        <taxon>Orchidaceae</taxon>
        <taxon>Orchidoideae</taxon>
        <taxon>Orchideae</taxon>
        <taxon>Orchidinae</taxon>
        <taxon>Platanthera</taxon>
    </lineage>
</organism>
<protein>
    <submittedName>
        <fullName evidence="2">Uncharacterized protein</fullName>
    </submittedName>
</protein>
<dbReference type="AlphaFoldDB" id="A0AAP0GFA5"/>